<accession>Q9IGV0</accession>
<protein>
    <submittedName>
        <fullName evidence="1">J3L</fullName>
    </submittedName>
</protein>
<sequence>MNILNLLFLKIYQNKQKRHYLVTYDIVTSYNSLLYTEHEKNQLIHHQMEMDPQT</sequence>
<organism evidence="1">
    <name type="scientific">Tanapox virus</name>
    <dbReference type="NCBI Taxonomy" id="99000"/>
    <lineage>
        <taxon>Viruses</taxon>
        <taxon>Varidnaviria</taxon>
        <taxon>Bamfordvirae</taxon>
        <taxon>Nucleocytoviricota</taxon>
        <taxon>Pokkesviricetes</taxon>
        <taxon>Chitovirales</taxon>
        <taxon>Poxviridae</taxon>
        <taxon>Chordopoxvirinae</taxon>
        <taxon>Yatapoxvirus</taxon>
        <taxon>Yatapoxvirus tanapox</taxon>
    </lineage>
</organism>
<dbReference type="EMBL" id="AF245394">
    <property type="protein sequence ID" value="AAF97773.1"/>
    <property type="molecule type" value="Genomic_DNA"/>
</dbReference>
<name>Q9IGV0_9POXV</name>
<proteinExistence type="predicted"/>
<reference evidence="1" key="1">
    <citation type="submission" date="2000-03" db="EMBL/GenBank/DDBJ databases">
        <authorList>
            <person name="Essani K."/>
            <person name="Paulose-Murphy M."/>
        </authorList>
    </citation>
    <scope>NUCLEOTIDE SEQUENCE</scope>
</reference>
<evidence type="ECO:0000313" key="1">
    <source>
        <dbReference type="EMBL" id="AAF97773.1"/>
    </source>
</evidence>